<feature type="region of interest" description="Disordered" evidence="1">
    <location>
        <begin position="252"/>
        <end position="283"/>
    </location>
</feature>
<accession>A0AAU9J6K2</accession>
<reference evidence="2" key="1">
    <citation type="submission" date="2021-09" db="EMBL/GenBank/DDBJ databases">
        <authorList>
            <consortium name="AG Swart"/>
            <person name="Singh M."/>
            <person name="Singh A."/>
            <person name="Seah K."/>
            <person name="Emmerich C."/>
        </authorList>
    </citation>
    <scope>NUCLEOTIDE SEQUENCE</scope>
    <source>
        <strain evidence="2">ATCC30299</strain>
    </source>
</reference>
<dbReference type="Proteomes" id="UP001162131">
    <property type="component" value="Unassembled WGS sequence"/>
</dbReference>
<evidence type="ECO:0000256" key="1">
    <source>
        <dbReference type="SAM" id="MobiDB-lite"/>
    </source>
</evidence>
<gene>
    <name evidence="2" type="ORF">BSTOLATCC_MIC24139</name>
</gene>
<feature type="compositionally biased region" description="Polar residues" evidence="1">
    <location>
        <begin position="268"/>
        <end position="278"/>
    </location>
</feature>
<dbReference type="EMBL" id="CAJZBQ010000023">
    <property type="protein sequence ID" value="CAG9319588.1"/>
    <property type="molecule type" value="Genomic_DNA"/>
</dbReference>
<organism evidence="2 3">
    <name type="scientific">Blepharisma stoltei</name>
    <dbReference type="NCBI Taxonomy" id="1481888"/>
    <lineage>
        <taxon>Eukaryota</taxon>
        <taxon>Sar</taxon>
        <taxon>Alveolata</taxon>
        <taxon>Ciliophora</taxon>
        <taxon>Postciliodesmatophora</taxon>
        <taxon>Heterotrichea</taxon>
        <taxon>Heterotrichida</taxon>
        <taxon>Blepharismidae</taxon>
        <taxon>Blepharisma</taxon>
    </lineage>
</organism>
<keyword evidence="3" id="KW-1185">Reference proteome</keyword>
<dbReference type="AlphaFoldDB" id="A0AAU9J6K2"/>
<protein>
    <submittedName>
        <fullName evidence="2">Uncharacterized protein</fullName>
    </submittedName>
</protein>
<evidence type="ECO:0000313" key="3">
    <source>
        <dbReference type="Proteomes" id="UP001162131"/>
    </source>
</evidence>
<proteinExistence type="predicted"/>
<name>A0AAU9J6K2_9CILI</name>
<evidence type="ECO:0000313" key="2">
    <source>
        <dbReference type="EMBL" id="CAG9319588.1"/>
    </source>
</evidence>
<sequence>MEPDVSQRLDFDPSKLEIPGIHKEAIYQLRILDFFSFPAALILSHLEFSFLYQNSYLDLYLQVLQSLARNSQFQEHLPYWMNFMNGFRAEGMNFLDDKASNNEFLSELKVLVMACGVEMQHNRSSIFNSSLILARKFYFTVEIINSNGRSTFMNKVETDMCIPVFLHKERCSIVYPLQKYFKNGIKDIANTPKRKSITLACGDEIDKDDIERSLKLGRNIICKVCGRYLYEQEKIIIEGLIKLPQKRVREERNFQEDSPNILPPESGYLNSPAKTGNNKPKKKQNRLKAFFKRYSCCSIF</sequence>
<comment type="caution">
    <text evidence="2">The sequence shown here is derived from an EMBL/GenBank/DDBJ whole genome shotgun (WGS) entry which is preliminary data.</text>
</comment>